<proteinExistence type="predicted"/>
<evidence type="ECO:0000313" key="1">
    <source>
        <dbReference type="EMBL" id="AUV57144.1"/>
    </source>
</evidence>
<sequence>MITNNESKLVFVTIGEREYSRMKYASGECFYTVKTNRLDQHCRYVWRAVNHPVTQARIDAAIEEQGK</sequence>
<dbReference type="Proteomes" id="UP000241856">
    <property type="component" value="Segment"/>
</dbReference>
<dbReference type="EMBL" id="MG732930">
    <property type="protein sequence ID" value="AUV57144.1"/>
    <property type="molecule type" value="Genomic_DNA"/>
</dbReference>
<keyword evidence="2" id="KW-1185">Reference proteome</keyword>
<evidence type="ECO:0000313" key="2">
    <source>
        <dbReference type="Proteomes" id="UP000241856"/>
    </source>
</evidence>
<protein>
    <submittedName>
        <fullName evidence="1">Uncharacterized protein</fullName>
    </submittedName>
</protein>
<gene>
    <name evidence="1" type="ORF">Ec30</name>
</gene>
<reference evidence="1 2" key="1">
    <citation type="submission" date="2017-12" db="EMBL/GenBank/DDBJ databases">
        <title>Genomic analysis of a novel phage Ec_L1 lytic to Enterobacter cloacae.</title>
        <authorList>
            <person name="Li Z."/>
            <person name="Ren H."/>
            <person name="Xu Y."/>
        </authorList>
    </citation>
    <scope>NUCLEOTIDE SEQUENCE [LARGE SCALE GENOMIC DNA]</scope>
</reference>
<name>A0A2P0W9V7_9CAUD</name>
<organism evidence="1 2">
    <name type="scientific">Enterobacter phage Ec_L1</name>
    <dbReference type="NCBI Taxonomy" id="2070180"/>
    <lineage>
        <taxon>Viruses</taxon>
        <taxon>Duplodnaviria</taxon>
        <taxon>Heunggongvirae</taxon>
        <taxon>Uroviricota</taxon>
        <taxon>Caudoviricetes</taxon>
        <taxon>Drexlerviridae</taxon>
        <taxon>Eclunavirus</taxon>
        <taxon>Eclunavirus EcL1</taxon>
    </lineage>
</organism>
<accession>A0A2P0W9V7</accession>